<dbReference type="GO" id="GO:0004867">
    <property type="term" value="F:serine-type endopeptidase inhibitor activity"/>
    <property type="evidence" value="ECO:0007669"/>
    <property type="project" value="UniProtKB-KW"/>
</dbReference>
<dbReference type="STRING" id="51028.A0A0N4V4K6"/>
<proteinExistence type="predicted"/>
<feature type="chain" id="PRO_5043122666" evidence="2">
    <location>
        <begin position="22"/>
        <end position="513"/>
    </location>
</feature>
<feature type="domain" description="Follistatin-like" evidence="3">
    <location>
        <begin position="195"/>
        <end position="215"/>
    </location>
</feature>
<dbReference type="WBParaSite" id="EVEC_0000506501-mRNA-1">
    <property type="protein sequence ID" value="EVEC_0000506501-mRNA-1"/>
    <property type="gene ID" value="EVEC_0000506501"/>
</dbReference>
<reference evidence="4 5" key="2">
    <citation type="submission" date="2018-10" db="EMBL/GenBank/DDBJ databases">
        <authorList>
            <consortium name="Pathogen Informatics"/>
        </authorList>
    </citation>
    <scope>NUCLEOTIDE SEQUENCE [LARGE SCALE GENOMIC DNA]</scope>
</reference>
<feature type="domain" description="Follistatin-like" evidence="3">
    <location>
        <begin position="84"/>
        <end position="104"/>
    </location>
</feature>
<evidence type="ECO:0000313" key="5">
    <source>
        <dbReference type="Proteomes" id="UP000274131"/>
    </source>
</evidence>
<gene>
    <name evidence="4" type="ORF">EVEC_LOCUS4749</name>
</gene>
<accession>A0A0N4V4K6</accession>
<protein>
    <submittedName>
        <fullName evidence="6">TIL domain-containing protein</fullName>
    </submittedName>
</protein>
<dbReference type="Pfam" id="PF01826">
    <property type="entry name" value="TIL"/>
    <property type="match status" value="1"/>
</dbReference>
<keyword evidence="1" id="KW-0646">Protease inhibitor</keyword>
<sequence length="513" mass="56094">MAAQLPGSTVLILLTITTSNAQYLCSSVICPLGQVCNVNTGQCIEIPQAYFERSQCDAVHCPGGSHCDGGRCVPTVKPVYNQAPCLKLTCAPGQTCDPTRNRCVNYKLRFMKPSRRLKQLHYYRSAAPTIATPMDISCYNISCPLGYQCNTFTKRCIQFRSLDSDLCLHVNCPKGYQCNMASGICSLVLPQNTDSCYGVECPRGTACDTATGNCVIFRLPHNTVDYCFGTTCPNGGICDPTTGRCIPPSTLIMQETIARNPCASVNCPFGVCDPQTGRCAQYKWTQISPPSVIQKSLCDGTVCPQDTACDDTTGNCVQYKTQGSRGLHKKGFCIDVKCPQGTSCDTNTGICRQFRPVQAKIYTDLCAYVQCPNGYQCDPKSGVCTHNRPIRRMLAEPVSCPLHSHYVQCSSSCPYTCNDVRRPCSSPCISTCQCDDTYVQVSITNVTCVPAEECKIYGRDLCTTLKCPDSMVCVDGYCNPVNCPHLTKPDLPRGCAYDLNRDERNCLVFDVVC</sequence>
<organism evidence="6">
    <name type="scientific">Enterobius vermicularis</name>
    <name type="common">Human pinworm</name>
    <dbReference type="NCBI Taxonomy" id="51028"/>
    <lineage>
        <taxon>Eukaryota</taxon>
        <taxon>Metazoa</taxon>
        <taxon>Ecdysozoa</taxon>
        <taxon>Nematoda</taxon>
        <taxon>Chromadorea</taxon>
        <taxon>Rhabditida</taxon>
        <taxon>Spirurina</taxon>
        <taxon>Oxyuridomorpha</taxon>
        <taxon>Oxyuroidea</taxon>
        <taxon>Oxyuridae</taxon>
        <taxon>Enterobius</taxon>
    </lineage>
</organism>
<feature type="domain" description="Follistatin-like" evidence="3">
    <location>
        <begin position="332"/>
        <end position="352"/>
    </location>
</feature>
<dbReference type="SMART" id="SM00274">
    <property type="entry name" value="FOLN"/>
    <property type="match status" value="8"/>
</dbReference>
<reference evidence="6" key="1">
    <citation type="submission" date="2017-02" db="UniProtKB">
        <authorList>
            <consortium name="WormBaseParasite"/>
        </authorList>
    </citation>
    <scope>IDENTIFICATION</scope>
</reference>
<evidence type="ECO:0000313" key="6">
    <source>
        <dbReference type="WBParaSite" id="EVEC_0000506501-mRNA-1"/>
    </source>
</evidence>
<feature type="domain" description="Follistatin-like" evidence="3">
    <location>
        <begin position="24"/>
        <end position="44"/>
    </location>
</feature>
<name>A0A0N4V4K6_ENTVE</name>
<evidence type="ECO:0000313" key="4">
    <source>
        <dbReference type="EMBL" id="VDD89998.1"/>
    </source>
</evidence>
<evidence type="ECO:0000256" key="1">
    <source>
        <dbReference type="ARBA" id="ARBA00022900"/>
    </source>
</evidence>
<dbReference type="Proteomes" id="UP000274131">
    <property type="component" value="Unassembled WGS sequence"/>
</dbReference>
<dbReference type="InterPro" id="IPR002919">
    <property type="entry name" value="TIL_dom"/>
</dbReference>
<dbReference type="CDD" id="cd19941">
    <property type="entry name" value="TIL"/>
    <property type="match status" value="1"/>
</dbReference>
<dbReference type="EMBL" id="UXUI01007949">
    <property type="protein sequence ID" value="VDD89998.1"/>
    <property type="molecule type" value="Genomic_DNA"/>
</dbReference>
<dbReference type="OrthoDB" id="6236007at2759"/>
<feature type="domain" description="Follistatin-like" evidence="3">
    <location>
        <begin position="226"/>
        <end position="246"/>
    </location>
</feature>
<feature type="signal peptide" evidence="2">
    <location>
        <begin position="1"/>
        <end position="21"/>
    </location>
</feature>
<feature type="domain" description="Follistatin-like" evidence="3">
    <location>
        <begin position="365"/>
        <end position="385"/>
    </location>
</feature>
<evidence type="ECO:0000256" key="2">
    <source>
        <dbReference type="SAM" id="SignalP"/>
    </source>
</evidence>
<feature type="domain" description="Follistatin-like" evidence="3">
    <location>
        <begin position="166"/>
        <end position="186"/>
    </location>
</feature>
<dbReference type="AlphaFoldDB" id="A0A0N4V4K6"/>
<dbReference type="InterPro" id="IPR036084">
    <property type="entry name" value="Ser_inhib-like_sf"/>
</dbReference>
<dbReference type="SUPFAM" id="SSF57567">
    <property type="entry name" value="Serine protease inhibitors"/>
    <property type="match status" value="1"/>
</dbReference>
<keyword evidence="1" id="KW-0722">Serine protease inhibitor</keyword>
<keyword evidence="5" id="KW-1185">Reference proteome</keyword>
<evidence type="ECO:0000259" key="3">
    <source>
        <dbReference type="SMART" id="SM00274"/>
    </source>
</evidence>
<feature type="domain" description="Follistatin-like" evidence="3">
    <location>
        <begin position="137"/>
        <end position="157"/>
    </location>
</feature>
<dbReference type="Gene3D" id="2.10.25.10">
    <property type="entry name" value="Laminin"/>
    <property type="match status" value="1"/>
</dbReference>
<keyword evidence="2" id="KW-0732">Signal</keyword>
<dbReference type="InterPro" id="IPR003645">
    <property type="entry name" value="Fol_N"/>
</dbReference>